<dbReference type="Gene3D" id="3.40.50.1580">
    <property type="entry name" value="Nucleoside phosphorylase domain"/>
    <property type="match status" value="1"/>
</dbReference>
<reference evidence="3" key="1">
    <citation type="submission" date="2022-07" db="EMBL/GenBank/DDBJ databases">
        <title>Genome Sequence of Xylaria arbuscula.</title>
        <authorList>
            <person name="Buettner E."/>
        </authorList>
    </citation>
    <scope>NUCLEOTIDE SEQUENCE</scope>
    <source>
        <strain evidence="3">VT107</strain>
    </source>
</reference>
<dbReference type="Pfam" id="PF01048">
    <property type="entry name" value="PNP_UDP_1"/>
    <property type="match status" value="1"/>
</dbReference>
<comment type="caution">
    <text evidence="3">The sequence shown here is derived from an EMBL/GenBank/DDBJ whole genome shotgun (WGS) entry which is preliminary data.</text>
</comment>
<sequence>MQQLLLRDCWPLGPKRAADTNRRDGVDAPNMKRRRLPKASQVEKSIVLKQPNKLITVSESVPTTSTIPEMESTPSRPESRDDFRIAVFSALTLEANAVKALFDNPGDDSGRYGKAPGDFNTYTIGVLGGRNIVLVHLPRAGKSAAATAAANCRASFPNIKRALVVGICGVVSTDMEGLEIVLGDVIISDNVIEHDLGRQIPGEFVRKNTLAESLPRSSAEISSFLAKLKCDEDKQKLLRDMNMYLNLPRSKLNPLVPYPGVHNDRLFDASYPCSNQGKPRDNCGCPDSKLVPRVRLRQPPQPEVHFGLVASGDTVMKSEVDRDRIAQKEDAIAFEMESAGIWEQFPSVVVIKGACDYADSHKTKLWQPYAAATAAACLKAFLRAWTPSMPSEPGMQ</sequence>
<evidence type="ECO:0000256" key="1">
    <source>
        <dbReference type="SAM" id="MobiDB-lite"/>
    </source>
</evidence>
<dbReference type="InterPro" id="IPR035994">
    <property type="entry name" value="Nucleoside_phosphorylase_sf"/>
</dbReference>
<dbReference type="AlphaFoldDB" id="A0A9W8TPG2"/>
<keyword evidence="4" id="KW-1185">Reference proteome</keyword>
<dbReference type="EMBL" id="JANPWZ010000557">
    <property type="protein sequence ID" value="KAJ3575217.1"/>
    <property type="molecule type" value="Genomic_DNA"/>
</dbReference>
<gene>
    <name evidence="3" type="ORF">NPX13_g4106</name>
</gene>
<dbReference type="InterPro" id="IPR053137">
    <property type="entry name" value="NLR-like"/>
</dbReference>
<organism evidence="3 4">
    <name type="scientific">Xylaria arbuscula</name>
    <dbReference type="NCBI Taxonomy" id="114810"/>
    <lineage>
        <taxon>Eukaryota</taxon>
        <taxon>Fungi</taxon>
        <taxon>Dikarya</taxon>
        <taxon>Ascomycota</taxon>
        <taxon>Pezizomycotina</taxon>
        <taxon>Sordariomycetes</taxon>
        <taxon>Xylariomycetidae</taxon>
        <taxon>Xylariales</taxon>
        <taxon>Xylariaceae</taxon>
        <taxon>Xylaria</taxon>
    </lineage>
</organism>
<dbReference type="GO" id="GO:0009116">
    <property type="term" value="P:nucleoside metabolic process"/>
    <property type="evidence" value="ECO:0007669"/>
    <property type="project" value="InterPro"/>
</dbReference>
<feature type="domain" description="Nucleoside phosphorylase" evidence="2">
    <location>
        <begin position="84"/>
        <end position="218"/>
    </location>
</feature>
<evidence type="ECO:0000313" key="4">
    <source>
        <dbReference type="Proteomes" id="UP001148614"/>
    </source>
</evidence>
<name>A0A9W8TPG2_9PEZI</name>
<dbReference type="Proteomes" id="UP001148614">
    <property type="component" value="Unassembled WGS sequence"/>
</dbReference>
<protein>
    <recommendedName>
        <fullName evidence="2">Nucleoside phosphorylase domain-containing protein</fullName>
    </recommendedName>
</protein>
<accession>A0A9W8TPG2</accession>
<dbReference type="SUPFAM" id="SSF53167">
    <property type="entry name" value="Purine and uridine phosphorylases"/>
    <property type="match status" value="1"/>
</dbReference>
<proteinExistence type="predicted"/>
<dbReference type="PANTHER" id="PTHR46082:SF6">
    <property type="entry name" value="AAA+ ATPASE DOMAIN-CONTAINING PROTEIN-RELATED"/>
    <property type="match status" value="1"/>
</dbReference>
<feature type="compositionally biased region" description="Basic and acidic residues" evidence="1">
    <location>
        <begin position="16"/>
        <end position="26"/>
    </location>
</feature>
<dbReference type="GO" id="GO:0003824">
    <property type="term" value="F:catalytic activity"/>
    <property type="evidence" value="ECO:0007669"/>
    <property type="project" value="InterPro"/>
</dbReference>
<evidence type="ECO:0000313" key="3">
    <source>
        <dbReference type="EMBL" id="KAJ3575217.1"/>
    </source>
</evidence>
<feature type="region of interest" description="Disordered" evidence="1">
    <location>
        <begin position="12"/>
        <end position="40"/>
    </location>
</feature>
<evidence type="ECO:0000259" key="2">
    <source>
        <dbReference type="Pfam" id="PF01048"/>
    </source>
</evidence>
<dbReference type="InterPro" id="IPR000845">
    <property type="entry name" value="Nucleoside_phosphorylase_d"/>
</dbReference>
<dbReference type="VEuPathDB" id="FungiDB:F4678DRAFT_475387"/>
<dbReference type="PANTHER" id="PTHR46082">
    <property type="entry name" value="ATP/GTP-BINDING PROTEIN-RELATED"/>
    <property type="match status" value="1"/>
</dbReference>